<proteinExistence type="predicted"/>
<dbReference type="Proteomes" id="UP000433577">
    <property type="component" value="Chromosome 1"/>
</dbReference>
<dbReference type="AlphaFoldDB" id="A0A7Z2JGB6"/>
<dbReference type="EMBL" id="CP046913">
    <property type="protein sequence ID" value="QGZ62798.1"/>
    <property type="molecule type" value="Genomic_DNA"/>
</dbReference>
<dbReference type="RefSeq" id="WP_158951796.1">
    <property type="nucleotide sequence ID" value="NZ_CP046913.1"/>
</dbReference>
<sequence length="78" mass="8451">MTFIEAEIAHITRAVAPSLSNGIAPTVFSFDYWYARLSALLDAPQVSPLQFRTIDKLMLELEAIQATIAADAVEAIAA</sequence>
<gene>
    <name evidence="1" type="ORF">FAZ98_14275</name>
</gene>
<name>A0A7Z2JGB6_9BURK</name>
<accession>A0A7Z2JGB6</accession>
<evidence type="ECO:0000313" key="2">
    <source>
        <dbReference type="Proteomes" id="UP000433577"/>
    </source>
</evidence>
<keyword evidence="2" id="KW-1185">Reference proteome</keyword>
<evidence type="ECO:0000313" key="1">
    <source>
        <dbReference type="EMBL" id="QGZ62798.1"/>
    </source>
</evidence>
<protein>
    <submittedName>
        <fullName evidence="1">Uncharacterized protein</fullName>
    </submittedName>
</protein>
<reference evidence="1 2" key="1">
    <citation type="submission" date="2019-12" db="EMBL/GenBank/DDBJ databases">
        <title>Paraburkholderia acidiphila 7Q-K02 sp. nov and Paraburkholderia acidisoli DHF22 sp. nov., two strains isolated from forest soil.</title>
        <authorList>
            <person name="Gao Z."/>
            <person name="Qiu L."/>
        </authorList>
    </citation>
    <scope>NUCLEOTIDE SEQUENCE [LARGE SCALE GENOMIC DNA]</scope>
    <source>
        <strain evidence="1 2">DHF22</strain>
    </source>
</reference>
<dbReference type="KEGG" id="pacs:FAZ98_14275"/>
<dbReference type="OrthoDB" id="9007456at2"/>
<organism evidence="1 2">
    <name type="scientific">Paraburkholderia acidisoli</name>
    <dbReference type="NCBI Taxonomy" id="2571748"/>
    <lineage>
        <taxon>Bacteria</taxon>
        <taxon>Pseudomonadati</taxon>
        <taxon>Pseudomonadota</taxon>
        <taxon>Betaproteobacteria</taxon>
        <taxon>Burkholderiales</taxon>
        <taxon>Burkholderiaceae</taxon>
        <taxon>Paraburkholderia</taxon>
    </lineage>
</organism>